<evidence type="ECO:0000313" key="18">
    <source>
        <dbReference type="Proteomes" id="UP000476176"/>
    </source>
</evidence>
<dbReference type="EMBL" id="QXGB01000827">
    <property type="protein sequence ID" value="KAE9203364.1"/>
    <property type="molecule type" value="Genomic_DNA"/>
</dbReference>
<protein>
    <recommendedName>
        <fullName evidence="21">tRNA exportin</fullName>
    </recommendedName>
</protein>
<dbReference type="Proteomes" id="UP000476176">
    <property type="component" value="Unassembled WGS sequence"/>
</dbReference>
<dbReference type="PANTHER" id="PTHR14873:SF1">
    <property type="entry name" value="OS06G0694100 PROTEIN"/>
    <property type="match status" value="1"/>
</dbReference>
<sequence length="475" mass="51839">MDVAVAALDDAALEKLREQLLTASADAPTRPEALQCTETLAVALPVAAASELQSLLPTVIRAVKSLSRLAIKYVAAVAADTQNVAALVALDDNLLPLLRVLQALVGRLQTRELDEGVNDAKELHRWLPFVVTACCFVEAAELPGADLMQSVVLADETLDGCVKLLQVDGRAQLLSEYVAQVVALCSQDVSKEEWVAAGSVNKRVVLHVVQQVPFPHLGGDLLGRLLALTFPLVDDLIDATQLVGVQLLRHIVRNVTPTELRWYSDVLLEVLHTAMTSRKPTTLDVLLDCLVESLDKVSPPGELKHYDRFMPRMLGDTSLCSDVAVRVVFVRHLRTLVVRQGAPHSLNVIRYLQPLLKVLIAGFESVNISLLEETLETLQATVLAAWPRIAPHTEQILVGVLRAVAFCELFEAGAEFTPSPKEKEQLLALCEDILDLMHQVNAGNPVVSDMLATVGSQSPKLSPFCDRMQAKWTSR</sequence>
<evidence type="ECO:0000313" key="5">
    <source>
        <dbReference type="EMBL" id="KAE9141227.1"/>
    </source>
</evidence>
<dbReference type="Proteomes" id="UP000440367">
    <property type="component" value="Unassembled WGS sequence"/>
</dbReference>
<comment type="caution">
    <text evidence="1">The sequence shown here is derived from an EMBL/GenBank/DDBJ whole genome shotgun (WGS) entry which is preliminary data.</text>
</comment>
<dbReference type="Proteomes" id="UP000460718">
    <property type="component" value="Unassembled WGS sequence"/>
</dbReference>
<dbReference type="EMBL" id="QXFY01000807">
    <property type="protein sequence ID" value="KAE9335258.1"/>
    <property type="molecule type" value="Genomic_DNA"/>
</dbReference>
<evidence type="ECO:0000313" key="4">
    <source>
        <dbReference type="EMBL" id="KAE9103105.1"/>
    </source>
</evidence>
<dbReference type="EMBL" id="QXGD01000859">
    <property type="protein sequence ID" value="KAE9222186.1"/>
    <property type="molecule type" value="Genomic_DNA"/>
</dbReference>
<dbReference type="Proteomes" id="UP000440732">
    <property type="component" value="Unassembled WGS sequence"/>
</dbReference>
<dbReference type="EMBL" id="QXFX01000837">
    <property type="protein sequence ID" value="KAE9102930.1"/>
    <property type="molecule type" value="Genomic_DNA"/>
</dbReference>
<gene>
    <name evidence="9" type="ORF">PF001_g13546</name>
    <name evidence="8" type="ORF">PF002_g15354</name>
    <name evidence="7" type="ORF">PF004_g13518</name>
    <name evidence="6" type="ORF">PF005_g14227</name>
    <name evidence="5" type="ORF">PF006_g13300</name>
    <name evidence="4" type="ORF">PF007_g14521</name>
    <name evidence="10" type="ORF">PF008_g13580</name>
    <name evidence="1" type="ORF">PF009_g15105</name>
    <name evidence="3" type="ORF">PF010_g13938</name>
    <name evidence="2" type="ORF">PF011_g13102</name>
</gene>
<evidence type="ECO:0000313" key="7">
    <source>
        <dbReference type="EMBL" id="KAE9219775.1"/>
    </source>
</evidence>
<dbReference type="EMBL" id="QXFW01000791">
    <property type="protein sequence ID" value="KAE9002937.1"/>
    <property type="molecule type" value="Genomic_DNA"/>
</dbReference>
<reference evidence="11 12" key="1">
    <citation type="submission" date="2018-08" db="EMBL/GenBank/DDBJ databases">
        <title>Genomic investigation of the strawberry pathogen Phytophthora fragariae indicates pathogenicity is determined by transcriptional variation in three key races.</title>
        <authorList>
            <person name="Adams T.M."/>
            <person name="Armitage A.D."/>
            <person name="Sobczyk M.K."/>
            <person name="Bates H.J."/>
            <person name="Dunwell J.M."/>
            <person name="Nellist C.F."/>
            <person name="Harrison R.J."/>
        </authorList>
    </citation>
    <scope>NUCLEOTIDE SEQUENCE [LARGE SCALE GENOMIC DNA]</scope>
    <source>
        <strain evidence="9 13">A4</strain>
        <strain evidence="8 14">BC-1</strain>
        <strain evidence="7 18">BC-23</strain>
        <strain evidence="6 12">NOV-27</strain>
        <strain evidence="5 15">NOV-5</strain>
        <strain evidence="4 16">NOV-71</strain>
        <strain evidence="10 19">NOV-77</strain>
        <strain evidence="1 11">NOV-9</strain>
        <strain evidence="3 20">ONT-3</strain>
        <strain evidence="2 17">SCRP245</strain>
    </source>
</reference>
<dbReference type="PANTHER" id="PTHR14873">
    <property type="entry name" value="OS06G0694100 PROTEIN"/>
    <property type="match status" value="1"/>
</dbReference>
<dbReference type="Proteomes" id="UP000437068">
    <property type="component" value="Unassembled WGS sequence"/>
</dbReference>
<evidence type="ECO:0000313" key="8">
    <source>
        <dbReference type="EMBL" id="KAE9222186.1"/>
    </source>
</evidence>
<dbReference type="EMBL" id="QXGC01000823">
    <property type="protein sequence ID" value="KAE9219775.1"/>
    <property type="molecule type" value="Genomic_DNA"/>
</dbReference>
<evidence type="ECO:0008006" key="21">
    <source>
        <dbReference type="Google" id="ProtNLM"/>
    </source>
</evidence>
<dbReference type="Proteomes" id="UP000488956">
    <property type="component" value="Unassembled WGS sequence"/>
</dbReference>
<dbReference type="AlphaFoldDB" id="A0A6A3EN42"/>
<dbReference type="EMBL" id="QXFZ01000847">
    <property type="protein sequence ID" value="KAE9103105.1"/>
    <property type="molecule type" value="Genomic_DNA"/>
</dbReference>
<evidence type="ECO:0000313" key="20">
    <source>
        <dbReference type="Proteomes" id="UP000488956"/>
    </source>
</evidence>
<evidence type="ECO:0000313" key="6">
    <source>
        <dbReference type="EMBL" id="KAE9203364.1"/>
    </source>
</evidence>
<evidence type="ECO:0000313" key="9">
    <source>
        <dbReference type="EMBL" id="KAE9303438.1"/>
    </source>
</evidence>
<evidence type="ECO:0000313" key="13">
    <source>
        <dbReference type="Proteomes" id="UP000437068"/>
    </source>
</evidence>
<accession>A0A6A3EN42</accession>
<dbReference type="InterPro" id="IPR016024">
    <property type="entry name" value="ARM-type_fold"/>
</dbReference>
<dbReference type="Gene3D" id="1.25.10.10">
    <property type="entry name" value="Leucine-rich Repeat Variant"/>
    <property type="match status" value="1"/>
</dbReference>
<evidence type="ECO:0000313" key="3">
    <source>
        <dbReference type="EMBL" id="KAE9102930.1"/>
    </source>
</evidence>
<organism evidence="1 11">
    <name type="scientific">Phytophthora fragariae</name>
    <dbReference type="NCBI Taxonomy" id="53985"/>
    <lineage>
        <taxon>Eukaryota</taxon>
        <taxon>Sar</taxon>
        <taxon>Stramenopiles</taxon>
        <taxon>Oomycota</taxon>
        <taxon>Peronosporomycetes</taxon>
        <taxon>Peronosporales</taxon>
        <taxon>Peronosporaceae</taxon>
        <taxon>Phytophthora</taxon>
    </lineage>
</organism>
<dbReference type="OrthoDB" id="6417021at2759"/>
<keyword evidence="12" id="KW-1185">Reference proteome</keyword>
<evidence type="ECO:0000313" key="11">
    <source>
        <dbReference type="Proteomes" id="UP000429523"/>
    </source>
</evidence>
<evidence type="ECO:0000313" key="16">
    <source>
        <dbReference type="Proteomes" id="UP000441208"/>
    </source>
</evidence>
<evidence type="ECO:0000313" key="17">
    <source>
        <dbReference type="Proteomes" id="UP000460718"/>
    </source>
</evidence>
<dbReference type="Proteomes" id="UP000429523">
    <property type="component" value="Unassembled WGS sequence"/>
</dbReference>
<dbReference type="Proteomes" id="UP000433483">
    <property type="component" value="Unassembled WGS sequence"/>
</dbReference>
<dbReference type="Proteomes" id="UP000441208">
    <property type="component" value="Unassembled WGS sequence"/>
</dbReference>
<dbReference type="EMBL" id="QXGE01000803">
    <property type="protein sequence ID" value="KAE9303438.1"/>
    <property type="molecule type" value="Genomic_DNA"/>
</dbReference>
<evidence type="ECO:0000313" key="2">
    <source>
        <dbReference type="EMBL" id="KAE9002937.1"/>
    </source>
</evidence>
<proteinExistence type="predicted"/>
<dbReference type="InterPro" id="IPR011989">
    <property type="entry name" value="ARM-like"/>
</dbReference>
<evidence type="ECO:0000313" key="19">
    <source>
        <dbReference type="Proteomes" id="UP000486351"/>
    </source>
</evidence>
<evidence type="ECO:0000313" key="12">
    <source>
        <dbReference type="Proteomes" id="UP000433483"/>
    </source>
</evidence>
<dbReference type="Proteomes" id="UP000486351">
    <property type="component" value="Unassembled WGS sequence"/>
</dbReference>
<evidence type="ECO:0000313" key="10">
    <source>
        <dbReference type="EMBL" id="KAE9335258.1"/>
    </source>
</evidence>
<evidence type="ECO:0000313" key="1">
    <source>
        <dbReference type="EMBL" id="KAE8934929.1"/>
    </source>
</evidence>
<name>A0A6A3EN42_9STRA</name>
<evidence type="ECO:0000313" key="15">
    <source>
        <dbReference type="Proteomes" id="UP000440732"/>
    </source>
</evidence>
<evidence type="ECO:0000313" key="14">
    <source>
        <dbReference type="Proteomes" id="UP000440367"/>
    </source>
</evidence>
<dbReference type="SUPFAM" id="SSF48371">
    <property type="entry name" value="ARM repeat"/>
    <property type="match status" value="1"/>
</dbReference>
<dbReference type="EMBL" id="QXGA01000786">
    <property type="protein sequence ID" value="KAE9141227.1"/>
    <property type="molecule type" value="Genomic_DNA"/>
</dbReference>
<dbReference type="EMBL" id="QXGF01000855">
    <property type="protein sequence ID" value="KAE8934929.1"/>
    <property type="molecule type" value="Genomic_DNA"/>
</dbReference>